<dbReference type="InterPro" id="IPR000014">
    <property type="entry name" value="PAS"/>
</dbReference>
<dbReference type="EMBL" id="CP031310">
    <property type="protein sequence ID" value="QCC52657.1"/>
    <property type="molecule type" value="Genomic_DNA"/>
</dbReference>
<dbReference type="InterPro" id="IPR035965">
    <property type="entry name" value="PAS-like_dom_sf"/>
</dbReference>
<feature type="domain" description="PAS" evidence="4">
    <location>
        <begin position="141"/>
        <end position="212"/>
    </location>
</feature>
<dbReference type="OrthoDB" id="8127at2157"/>
<accession>A0A4D6HIX2</accession>
<proteinExistence type="predicted"/>
<dbReference type="Pfam" id="PF00989">
    <property type="entry name" value="PAS"/>
    <property type="match status" value="1"/>
</dbReference>
<dbReference type="InterPro" id="IPR011006">
    <property type="entry name" value="CheY-like_superfamily"/>
</dbReference>
<dbReference type="KEGG" id="hsn:DV733_16085"/>
<dbReference type="GeneID" id="39849410"/>
<dbReference type="NCBIfam" id="TIGR00229">
    <property type="entry name" value="sensory_box"/>
    <property type="match status" value="1"/>
</dbReference>
<sequence length="258" mass="28529">MTAYQSDSVTVLHVDDEPGLCEVVAEFLEHRHGWLDVETATDAASGIEYVRQDGVDCVVSDYDMPDKDGLEFLRSLRKEYPDLPFILYTGKGSEEIASDAISAGVDDYLQKEATTDQYEVLANRIKNVVDRQRAQSAAAAADERYHNLIDTAPVPVMLFKESGSIAYVNDAALDFLEVADATALDGVTMPELLVEDDRDEALGRFRKLFEDGDPAPETEFRVRAFDGTVKRAVVATAPGIYRDQQVAQAVARRVLETE</sequence>
<evidence type="ECO:0000259" key="3">
    <source>
        <dbReference type="PROSITE" id="PS50110"/>
    </source>
</evidence>
<dbReference type="PROSITE" id="PS50112">
    <property type="entry name" value="PAS"/>
    <property type="match status" value="1"/>
</dbReference>
<evidence type="ECO:0000259" key="4">
    <source>
        <dbReference type="PROSITE" id="PS50112"/>
    </source>
</evidence>
<evidence type="ECO:0000313" key="6">
    <source>
        <dbReference type="Proteomes" id="UP000296706"/>
    </source>
</evidence>
<keyword evidence="6" id="KW-1185">Reference proteome</keyword>
<reference evidence="5 6" key="1">
    <citation type="journal article" date="2019" name="Nat. Commun.">
        <title>A new type of DNA phosphorothioation-based antiviral system in archaea.</title>
        <authorList>
            <person name="Xiong L."/>
            <person name="Liu S."/>
            <person name="Chen S."/>
            <person name="Xiao Y."/>
            <person name="Zhu B."/>
            <person name="Gao Y."/>
            <person name="Zhang Y."/>
            <person name="Chen B."/>
            <person name="Luo J."/>
            <person name="Deng Z."/>
            <person name="Chen X."/>
            <person name="Wang L."/>
            <person name="Chen S."/>
        </authorList>
    </citation>
    <scope>NUCLEOTIDE SEQUENCE [LARGE SCALE GENOMIC DNA]</scope>
    <source>
        <strain evidence="5 6">CBA1105</strain>
    </source>
</reference>
<dbReference type="PANTHER" id="PTHR44591">
    <property type="entry name" value="STRESS RESPONSE REGULATOR PROTEIN 1"/>
    <property type="match status" value="1"/>
</dbReference>
<dbReference type="Pfam" id="PF00072">
    <property type="entry name" value="Response_reg"/>
    <property type="match status" value="1"/>
</dbReference>
<dbReference type="GO" id="GO:0006355">
    <property type="term" value="P:regulation of DNA-templated transcription"/>
    <property type="evidence" value="ECO:0007669"/>
    <property type="project" value="InterPro"/>
</dbReference>
<dbReference type="GO" id="GO:0000160">
    <property type="term" value="P:phosphorelay signal transduction system"/>
    <property type="evidence" value="ECO:0007669"/>
    <property type="project" value="InterPro"/>
</dbReference>
<dbReference type="Gene3D" id="3.30.450.20">
    <property type="entry name" value="PAS domain"/>
    <property type="match status" value="1"/>
</dbReference>
<dbReference type="SUPFAM" id="SSF52172">
    <property type="entry name" value="CheY-like"/>
    <property type="match status" value="1"/>
</dbReference>
<dbReference type="STRING" id="1457250.GCA_000755225_02097"/>
<feature type="domain" description="Response regulatory" evidence="3">
    <location>
        <begin position="10"/>
        <end position="126"/>
    </location>
</feature>
<keyword evidence="1 2" id="KW-0597">Phosphoprotein</keyword>
<dbReference type="PANTHER" id="PTHR44591:SF3">
    <property type="entry name" value="RESPONSE REGULATORY DOMAIN-CONTAINING PROTEIN"/>
    <property type="match status" value="1"/>
</dbReference>
<dbReference type="InterPro" id="IPR001789">
    <property type="entry name" value="Sig_transdc_resp-reg_receiver"/>
</dbReference>
<feature type="modified residue" description="4-aspartylphosphate" evidence="2">
    <location>
        <position position="61"/>
    </location>
</feature>
<dbReference type="SUPFAM" id="SSF55785">
    <property type="entry name" value="PYP-like sensor domain (PAS domain)"/>
    <property type="match status" value="1"/>
</dbReference>
<dbReference type="AlphaFoldDB" id="A0A4D6HIX2"/>
<dbReference type="RefSeq" id="WP_049992982.1">
    <property type="nucleotide sequence ID" value="NZ_CP031310.1"/>
</dbReference>
<dbReference type="CDD" id="cd00130">
    <property type="entry name" value="PAS"/>
    <property type="match status" value="1"/>
</dbReference>
<evidence type="ECO:0000313" key="5">
    <source>
        <dbReference type="EMBL" id="QCC52657.1"/>
    </source>
</evidence>
<evidence type="ECO:0000256" key="2">
    <source>
        <dbReference type="PROSITE-ProRule" id="PRU00169"/>
    </source>
</evidence>
<protein>
    <submittedName>
        <fullName evidence="5">Response regulator</fullName>
    </submittedName>
</protein>
<dbReference type="SMART" id="SM00448">
    <property type="entry name" value="REC"/>
    <property type="match status" value="1"/>
</dbReference>
<dbReference type="PROSITE" id="PS50110">
    <property type="entry name" value="RESPONSE_REGULATORY"/>
    <property type="match status" value="1"/>
</dbReference>
<organism evidence="5 6">
    <name type="scientific">Halapricum salinum</name>
    <dbReference type="NCBI Taxonomy" id="1457250"/>
    <lineage>
        <taxon>Archaea</taxon>
        <taxon>Methanobacteriati</taxon>
        <taxon>Methanobacteriota</taxon>
        <taxon>Stenosarchaea group</taxon>
        <taxon>Halobacteria</taxon>
        <taxon>Halobacteriales</taxon>
        <taxon>Haloarculaceae</taxon>
        <taxon>Halapricum</taxon>
    </lineage>
</organism>
<dbReference type="Proteomes" id="UP000296706">
    <property type="component" value="Chromosome"/>
</dbReference>
<dbReference type="InterPro" id="IPR050595">
    <property type="entry name" value="Bact_response_regulator"/>
</dbReference>
<gene>
    <name evidence="5" type="ORF">DV733_16085</name>
</gene>
<name>A0A4D6HIX2_9EURY</name>
<dbReference type="CDD" id="cd00156">
    <property type="entry name" value="REC"/>
    <property type="match status" value="1"/>
</dbReference>
<dbReference type="SMART" id="SM00091">
    <property type="entry name" value="PAS"/>
    <property type="match status" value="1"/>
</dbReference>
<evidence type="ECO:0000256" key="1">
    <source>
        <dbReference type="ARBA" id="ARBA00022553"/>
    </source>
</evidence>
<dbReference type="InterPro" id="IPR013767">
    <property type="entry name" value="PAS_fold"/>
</dbReference>
<dbReference type="Gene3D" id="3.40.50.2300">
    <property type="match status" value="1"/>
</dbReference>